<dbReference type="Pfam" id="PF08246">
    <property type="entry name" value="Inhibitor_I29"/>
    <property type="match status" value="4"/>
</dbReference>
<keyword evidence="3 11" id="KW-0732">Signal</keyword>
<comment type="caution">
    <text evidence="14">The sequence shown here is derived from an EMBL/GenBank/DDBJ whole genome shotgun (WGS) entry which is preliminary data.</text>
</comment>
<dbReference type="Proteomes" id="UP000583929">
    <property type="component" value="Unassembled WGS sequence"/>
</dbReference>
<dbReference type="CDD" id="cd02248">
    <property type="entry name" value="Peptidase_C1A"/>
    <property type="match status" value="5"/>
</dbReference>
<dbReference type="SUPFAM" id="SSF48403">
    <property type="entry name" value="Ankyrin repeat"/>
    <property type="match status" value="1"/>
</dbReference>
<feature type="domain" description="Cathepsin propeptide inhibitor" evidence="13">
    <location>
        <begin position="1538"/>
        <end position="1595"/>
    </location>
</feature>
<dbReference type="InterPro" id="IPR039417">
    <property type="entry name" value="Peptidase_C1A_papain-like"/>
</dbReference>
<evidence type="ECO:0000256" key="7">
    <source>
        <dbReference type="ARBA" id="ARBA00023180"/>
    </source>
</evidence>
<gene>
    <name evidence="14" type="ORF">G4B88_016563</name>
</gene>
<dbReference type="Pfam" id="PF13962">
    <property type="entry name" value="PGG"/>
    <property type="match status" value="1"/>
</dbReference>
<keyword evidence="15" id="KW-1185">Reference proteome</keyword>
<feature type="domain" description="Cathepsin propeptide inhibitor" evidence="13">
    <location>
        <begin position="413"/>
        <end position="470"/>
    </location>
</feature>
<dbReference type="PROSITE" id="PS50297">
    <property type="entry name" value="ANK_REP_REGION"/>
    <property type="match status" value="2"/>
</dbReference>
<feature type="domain" description="Cathepsin propeptide inhibitor" evidence="13">
    <location>
        <begin position="1944"/>
        <end position="2001"/>
    </location>
</feature>
<evidence type="ECO:0000256" key="1">
    <source>
        <dbReference type="ARBA" id="ARBA00008455"/>
    </source>
</evidence>
<feature type="chain" id="PRO_5029874690" description="Vignain" evidence="11">
    <location>
        <begin position="28"/>
        <end position="2247"/>
    </location>
</feature>
<dbReference type="InterPro" id="IPR000169">
    <property type="entry name" value="Pept_cys_AS"/>
</dbReference>
<name>A0A7J6H7J3_CANSA</name>
<feature type="transmembrane region" description="Helical" evidence="10">
    <location>
        <begin position="1168"/>
        <end position="1189"/>
    </location>
</feature>
<feature type="domain" description="Cathepsin propeptide inhibitor" evidence="13">
    <location>
        <begin position="39"/>
        <end position="96"/>
    </location>
</feature>
<evidence type="ECO:0000313" key="15">
    <source>
        <dbReference type="Proteomes" id="UP000583929"/>
    </source>
</evidence>
<sequence length="2247" mass="247938">MASRFQFASTTLVLILVLAIWLSQSQCRTLNDASMSEQHEQWMARYGRTYKDDAEKKIRFQIFKKNVEFIESFNKAGNKLYKLGINEFVDLTNEEFKASRNGYRNSSSVPRSTSFKYESVTAIPSSMDWRKKGAVTPVKDQGQCGCCWAFSAVAATEGITQLSTGKLISLSEQELVDCDINGTDQGCEGGLMDDAFKFIIDNGGLNTEANYPYKGVDATCNKKSSSSDAAKITGYEDVPANSEKSLLKAVANQPISVAIDAGGSEFQLYSSGVFTGECGTQLDHGVTAVGYGTADDGTKYWLVKNSWGSSWGENGYIRMQRDVNAEEGLSYGIEDQSLIDAFSGFGDVTEDAFITQEENLGIEYLLTFITIRKVMASKFQFASTTLVLVLVLAIWLSQSQSRTLNDASMSKQHEQWMARYGRTYKDDAEKEIRFQIFKKNVEFIESFNKAGNKLYKLGVNEFVDLTNEEFKASRNGYKNSSSSVSKSTPFKYESVTAIPSSMDWRKKGAVTPVKDQGQCGCCWAFSAVAATEGITQLSTGKLISLSEQELVDCDINGTDQGCEGGLMDDAFKFIIDNGGLNTEANYPYKGVDATCNKKSSSSDAAKITGYEDVPTNSEKSLLKAVANQPISVAIDASGSEFQLYSSGVFTGECGTQLDHGVTAVGYGTADDGTKYWLVKNSWGSSWGENGYIRMQRDVDAEEVKFNHYNEEMNRDNEDGNNTIIEVSMVLEAAKEGNVATLNHLIEKDSLILTRVSLTNSTQSPLHISAALNHLHFTKQLLHLKPELAFELDSFKRSPLHLAAAEGHMEIARVLVHLNRDVSLVKDMYGRIPLHYAAMRGRVDVVQLLLDAQPESVFELLPSGETVLHLCVRHNHLETLRLLVEAVLLVRRDSAGDFLNAKEESGDGNTILHLAVMLNQAEALGLGQGCIKVWVQVTGPRLTSGVLVGIQTVEYLVSIPGVKEDTLNSKGYKPTDLLDHHHLPTDSNTIKIKQLLGINHPKSSCWKSWMIIIERLTNHQRDWLKEMRGSIMVVATVIASTTFNSAINPPGGVWQETSNKKDNKGDTNPFNCDKHTCMAGTGVLAYVWEEDYLRFILFNSIAFLASLSVVLLIVGGLPLRSRIGVWLLTMVICVTLTFTALTFLDGMSLVCPNHIFDRVDYIYHKSVKAWIGLLITIAVYHTIYFFIWVINKFAPIEKHDLMAYRFQMASTTLVLVLVLAMWLSQSQCRTLNDASMSEQHEHWMACHGRTYKDDAEKEIRFQIFKKNVEFIESFNKAGNKLYKLGVNKFADLTNDEFRASCNGYRFSSSVLRSTPFKYENVTAVPSSMDWRKKGAVTPVKDQGQCGCCWAFSAVAATEGITQLSTGKLISLSEQELVDCDVSGTDQGCEGGLMDDAFKFIIANGGLNTEAKYPYKGVDATCNKKSSCSDAAKITGYEDVPANSEKSLLKAVANQPISVAIDAGSTEFQLYSSGIFTGECGTQLDHGVTAVGYGTTDDGTKYWLVKNSWGSSWGENGYIRMQRDVDAEEGLCGIAMEASYPTWMARYGRTYKDDAEKEIRFQIFKKNVEFIESFNKAGNKLYKLGVNEFVDLTNEEFRASRNGYKNSSSVPKSTPFKYESVTAVPSSMDWRKKGAVTPVKDQGQCGCCWAFSAVAATEGITQLSTGKLISLSEQELVDCDINGTDQGCEGGLMDDAFKFIIDNGGLNTEANYPYKGIDATCNKKSSSSDAAKITGYEDVPANSEKSLLKAVANQPISVAIDAGGSEFQLYSSGIFTGECGTQLDHGVTAVGYGTADDGTKYWLVKNSWGSSWGENGYIRMQRDVDAEEGLCGIAMEASYPTCFWEYDLKPDVSWEWRKLCHIREQFEKGEIHKAGTSTRVSISKHTIFSFLIQAHKKVHNHNTNYQVMAYRFQMASTTLVLVLVLAMWLSQSQCRTLNDASMSEQHEQWMARYSRTYKDDTEKEIRFQIFKKNVEFIESFNKAGNKLYKLGVNEFVDLTNEEFRASRNGYKNSSSVPKSTPFKYESVTAVPSSMDWRKKGAVTPIKDQGQCGCCWAFSAVAATEGITQLSTGKLISLSEQELVDCDINGTDQGCEGGLMDDAFKFIIDNGGLNTEANYPYKGVDATCNKKSSSSDAAKITGYEDVPANSEKSLLKAVANQPISVAIDAGGSEFQLYSSGIFTGECGTQLDHGVTAVGYGTADDGTKYWLVKNSWGSSWGENGYIRMQRDVDAEEGLCGIAMEASYPTVA</sequence>
<dbReference type="EMBL" id="JAATIQ010000060">
    <property type="protein sequence ID" value="KAF4391253.1"/>
    <property type="molecule type" value="Genomic_DNA"/>
</dbReference>
<evidence type="ECO:0000259" key="13">
    <source>
        <dbReference type="SMART" id="SM00848"/>
    </source>
</evidence>
<dbReference type="Gene3D" id="1.25.40.20">
    <property type="entry name" value="Ankyrin repeat-containing domain"/>
    <property type="match status" value="1"/>
</dbReference>
<evidence type="ECO:0000256" key="11">
    <source>
        <dbReference type="SAM" id="SignalP"/>
    </source>
</evidence>
<feature type="transmembrane region" description="Helical" evidence="10">
    <location>
        <begin position="1125"/>
        <end position="1148"/>
    </location>
</feature>
<keyword evidence="7" id="KW-0325">Glycoprotein</keyword>
<dbReference type="GO" id="GO:0006508">
    <property type="term" value="P:proteolysis"/>
    <property type="evidence" value="ECO:0007669"/>
    <property type="project" value="UniProtKB-KW"/>
</dbReference>
<accession>A0A7J6H7J3</accession>
<dbReference type="FunFam" id="3.90.70.10:FF:000023">
    <property type="entry name" value="Senescence-specific cysteine protease SAG39"/>
    <property type="match status" value="5"/>
</dbReference>
<feature type="domain" description="Peptidase C1A papain C-terminal" evidence="12">
    <location>
        <begin position="1622"/>
        <end position="1839"/>
    </location>
</feature>
<protein>
    <recommendedName>
        <fullName evidence="8">Vignain</fullName>
    </recommendedName>
</protein>
<dbReference type="InterPro" id="IPR026961">
    <property type="entry name" value="PGG_dom"/>
</dbReference>
<dbReference type="Pfam" id="PF00023">
    <property type="entry name" value="Ank"/>
    <property type="match status" value="1"/>
</dbReference>
<evidence type="ECO:0000256" key="6">
    <source>
        <dbReference type="ARBA" id="ARBA00023157"/>
    </source>
</evidence>
<keyword evidence="10" id="KW-0472">Membrane</keyword>
<comment type="similarity">
    <text evidence="1">Belongs to the peptidase C1 family.</text>
</comment>
<dbReference type="PROSITE" id="PS00139">
    <property type="entry name" value="THIOL_PROTEASE_CYS"/>
    <property type="match status" value="5"/>
</dbReference>
<evidence type="ECO:0000256" key="8">
    <source>
        <dbReference type="ARBA" id="ARBA00069575"/>
    </source>
</evidence>
<evidence type="ECO:0000259" key="12">
    <source>
        <dbReference type="SMART" id="SM00645"/>
    </source>
</evidence>
<dbReference type="PANTHER" id="PTHR12411">
    <property type="entry name" value="CYSTEINE PROTEASE FAMILY C1-RELATED"/>
    <property type="match status" value="1"/>
</dbReference>
<evidence type="ECO:0000256" key="3">
    <source>
        <dbReference type="ARBA" id="ARBA00022729"/>
    </source>
</evidence>
<dbReference type="InterPro" id="IPR025661">
    <property type="entry name" value="Pept_asp_AS"/>
</dbReference>
<evidence type="ECO:0000256" key="9">
    <source>
        <dbReference type="PROSITE-ProRule" id="PRU00023"/>
    </source>
</evidence>
<dbReference type="PROSITE" id="PS50088">
    <property type="entry name" value="ANK_REPEAT"/>
    <property type="match status" value="2"/>
</dbReference>
<evidence type="ECO:0000256" key="5">
    <source>
        <dbReference type="ARBA" id="ARBA00022807"/>
    </source>
</evidence>
<dbReference type="Gene3D" id="3.90.70.10">
    <property type="entry name" value="Cysteine proteinases"/>
    <property type="match status" value="5"/>
</dbReference>
<keyword evidence="5" id="KW-0788">Thiol protease</keyword>
<feature type="domain" description="Peptidase C1A papain C-terminal" evidence="12">
    <location>
        <begin position="2028"/>
        <end position="2245"/>
    </location>
</feature>
<feature type="domain" description="Peptidase C1A papain C-terminal" evidence="12">
    <location>
        <begin position="1323"/>
        <end position="1540"/>
    </location>
</feature>
<dbReference type="InterPro" id="IPR036770">
    <property type="entry name" value="Ankyrin_rpt-contain_sf"/>
</dbReference>
<feature type="domain" description="Peptidase C1A papain C-terminal" evidence="12">
    <location>
        <begin position="498"/>
        <end position="707"/>
    </location>
</feature>
<evidence type="ECO:0000256" key="4">
    <source>
        <dbReference type="ARBA" id="ARBA00022801"/>
    </source>
</evidence>
<dbReference type="InterPro" id="IPR000668">
    <property type="entry name" value="Peptidase_C1A_C"/>
</dbReference>
<dbReference type="PROSITE" id="PS00640">
    <property type="entry name" value="THIOL_PROTEASE_ASN"/>
    <property type="match status" value="5"/>
</dbReference>
<keyword evidence="9" id="KW-0040">ANK repeat</keyword>
<keyword evidence="2" id="KW-0645">Protease</keyword>
<evidence type="ECO:0000256" key="10">
    <source>
        <dbReference type="SAM" id="Phobius"/>
    </source>
</evidence>
<dbReference type="Pfam" id="PF00112">
    <property type="entry name" value="Peptidase_C1"/>
    <property type="match status" value="5"/>
</dbReference>
<feature type="domain" description="Cathepsin propeptide inhibitor" evidence="13">
    <location>
        <begin position="1239"/>
        <end position="1296"/>
    </location>
</feature>
<feature type="transmembrane region" description="Helical" evidence="10">
    <location>
        <begin position="1201"/>
        <end position="1222"/>
    </location>
</feature>
<evidence type="ECO:0000256" key="2">
    <source>
        <dbReference type="ARBA" id="ARBA00022670"/>
    </source>
</evidence>
<feature type="domain" description="Peptidase C1A papain C-terminal" evidence="12">
    <location>
        <begin position="123"/>
        <end position="333"/>
    </location>
</feature>
<dbReference type="InterPro" id="IPR002110">
    <property type="entry name" value="Ankyrin_rpt"/>
</dbReference>
<keyword evidence="6" id="KW-1015">Disulfide bond</keyword>
<proteinExistence type="inferred from homology"/>
<dbReference type="SMART" id="SM00645">
    <property type="entry name" value="Pept_C1"/>
    <property type="match status" value="5"/>
</dbReference>
<feature type="repeat" description="ANK" evidence="9">
    <location>
        <begin position="828"/>
        <end position="850"/>
    </location>
</feature>
<reference evidence="14 15" key="1">
    <citation type="journal article" date="2020" name="bioRxiv">
        <title>Sequence and annotation of 42 cannabis genomes reveals extensive copy number variation in cannabinoid synthesis and pathogen resistance genes.</title>
        <authorList>
            <person name="Mckernan K.J."/>
            <person name="Helbert Y."/>
            <person name="Kane L.T."/>
            <person name="Ebling H."/>
            <person name="Zhang L."/>
            <person name="Liu B."/>
            <person name="Eaton Z."/>
            <person name="Mclaughlin S."/>
            <person name="Kingan S."/>
            <person name="Baybayan P."/>
            <person name="Concepcion G."/>
            <person name="Jordan M."/>
            <person name="Riva A."/>
            <person name="Barbazuk W."/>
            <person name="Harkins T."/>
        </authorList>
    </citation>
    <scope>NUCLEOTIDE SEQUENCE [LARGE SCALE GENOMIC DNA]</scope>
    <source>
        <strain evidence="15">cv. Jamaican Lion 4</strain>
        <tissue evidence="14">Leaf</tissue>
    </source>
</reference>
<dbReference type="SMART" id="SM00848">
    <property type="entry name" value="Inhibitor_I29"/>
    <property type="match status" value="5"/>
</dbReference>
<dbReference type="InterPro" id="IPR038765">
    <property type="entry name" value="Papain-like_cys_pep_sf"/>
</dbReference>
<keyword evidence="4" id="KW-0378">Hydrolase</keyword>
<organism evidence="14 15">
    <name type="scientific">Cannabis sativa</name>
    <name type="common">Hemp</name>
    <name type="synonym">Marijuana</name>
    <dbReference type="NCBI Taxonomy" id="3483"/>
    <lineage>
        <taxon>Eukaryota</taxon>
        <taxon>Viridiplantae</taxon>
        <taxon>Streptophyta</taxon>
        <taxon>Embryophyta</taxon>
        <taxon>Tracheophyta</taxon>
        <taxon>Spermatophyta</taxon>
        <taxon>Magnoliopsida</taxon>
        <taxon>eudicotyledons</taxon>
        <taxon>Gunneridae</taxon>
        <taxon>Pentapetalae</taxon>
        <taxon>rosids</taxon>
        <taxon>fabids</taxon>
        <taxon>Rosales</taxon>
        <taxon>Cannabaceae</taxon>
        <taxon>Cannabis</taxon>
    </lineage>
</organism>
<feature type="transmembrane region" description="Helical" evidence="10">
    <location>
        <begin position="1091"/>
        <end position="1113"/>
    </location>
</feature>
<dbReference type="PROSITE" id="PS00639">
    <property type="entry name" value="THIOL_PROTEASE_HIS"/>
    <property type="match status" value="5"/>
</dbReference>
<feature type="signal peptide" evidence="11">
    <location>
        <begin position="1"/>
        <end position="27"/>
    </location>
</feature>
<keyword evidence="10" id="KW-1133">Transmembrane helix</keyword>
<dbReference type="SMART" id="SM00248">
    <property type="entry name" value="ANK"/>
    <property type="match status" value="4"/>
</dbReference>
<keyword evidence="10" id="KW-0812">Transmembrane</keyword>
<dbReference type="GO" id="GO:0008234">
    <property type="term" value="F:cysteine-type peptidase activity"/>
    <property type="evidence" value="ECO:0007669"/>
    <property type="project" value="UniProtKB-KW"/>
</dbReference>
<feature type="repeat" description="ANK" evidence="9">
    <location>
        <begin position="794"/>
        <end position="826"/>
    </location>
</feature>
<dbReference type="PRINTS" id="PR00705">
    <property type="entry name" value="PAPAIN"/>
</dbReference>
<evidence type="ECO:0000313" key="14">
    <source>
        <dbReference type="EMBL" id="KAF4391253.1"/>
    </source>
</evidence>
<dbReference type="Pfam" id="PF12796">
    <property type="entry name" value="Ank_2"/>
    <property type="match status" value="1"/>
</dbReference>
<dbReference type="SUPFAM" id="SSF54001">
    <property type="entry name" value="Cysteine proteinases"/>
    <property type="match status" value="5"/>
</dbReference>
<dbReference type="InterPro" id="IPR013128">
    <property type="entry name" value="Peptidase_C1A"/>
</dbReference>
<dbReference type="InterPro" id="IPR013201">
    <property type="entry name" value="Prot_inhib_I29"/>
</dbReference>
<dbReference type="InterPro" id="IPR025660">
    <property type="entry name" value="Pept_his_AS"/>
</dbReference>